<keyword evidence="4" id="KW-1185">Reference proteome</keyword>
<dbReference type="AlphaFoldDB" id="A0A4R1R7C2"/>
<dbReference type="InterPro" id="IPR025438">
    <property type="entry name" value="DUF4180"/>
</dbReference>
<dbReference type="Proteomes" id="UP000295008">
    <property type="component" value="Unassembled WGS sequence"/>
</dbReference>
<sequence>MSINYAILGILSYKSLTGYDLKKIIQNSPFMYWSGNNNQIYKSLLELLDEGFVTSEVHHQESSPSKKIYTITNEGLAELKEWVISTPEPTEFKKTFLIQLAWADLLSTDELETILSGYENQVKMQLLIQRENMRRGKFSPNRTAREMSLWNLIHDNLISSYENELNWIQKVRRELCSHNGKETDKMQFKVIEKTNGRYIEYISAETPLCTEQDALDLIAICSENDTNHLIIHAEALSDDFFKLKTGVAGQMLQKFINFQVKTAAIIANEQLIHGKFKEMLAESNKGNSFRVFSSITDAENWLLNPK</sequence>
<dbReference type="Gene3D" id="1.10.10.10">
    <property type="entry name" value="Winged helix-like DNA-binding domain superfamily/Winged helix DNA-binding domain"/>
    <property type="match status" value="1"/>
</dbReference>
<dbReference type="GO" id="GO:0003677">
    <property type="term" value="F:DNA binding"/>
    <property type="evidence" value="ECO:0007669"/>
    <property type="project" value="UniProtKB-KW"/>
</dbReference>
<protein>
    <submittedName>
        <fullName evidence="3">DNA-binding PadR family transcriptional regulator</fullName>
    </submittedName>
</protein>
<comment type="caution">
    <text evidence="3">The sequence shown here is derived from an EMBL/GenBank/DDBJ whole genome shotgun (WGS) entry which is preliminary data.</text>
</comment>
<organism evidence="3 4">
    <name type="scientific">Hydrogenispora ethanolica</name>
    <dbReference type="NCBI Taxonomy" id="1082276"/>
    <lineage>
        <taxon>Bacteria</taxon>
        <taxon>Bacillati</taxon>
        <taxon>Bacillota</taxon>
        <taxon>Hydrogenispora</taxon>
    </lineage>
</organism>
<dbReference type="InterPro" id="IPR036390">
    <property type="entry name" value="WH_DNA-bd_sf"/>
</dbReference>
<dbReference type="SUPFAM" id="SSF46785">
    <property type="entry name" value="Winged helix' DNA-binding domain"/>
    <property type="match status" value="1"/>
</dbReference>
<gene>
    <name evidence="3" type="ORF">EDC14_103414</name>
</gene>
<dbReference type="PANTHER" id="PTHR43252">
    <property type="entry name" value="TRANSCRIPTIONAL REGULATOR YQJI"/>
    <property type="match status" value="1"/>
</dbReference>
<accession>A0A4R1R7C2</accession>
<evidence type="ECO:0000259" key="1">
    <source>
        <dbReference type="Pfam" id="PF03551"/>
    </source>
</evidence>
<dbReference type="Pfam" id="PF13788">
    <property type="entry name" value="DUF4180"/>
    <property type="match status" value="1"/>
</dbReference>
<evidence type="ECO:0000259" key="2">
    <source>
        <dbReference type="Pfam" id="PF13788"/>
    </source>
</evidence>
<feature type="domain" description="DUF4180" evidence="2">
    <location>
        <begin position="195"/>
        <end position="302"/>
    </location>
</feature>
<dbReference type="EMBL" id="SLUN01000034">
    <property type="protein sequence ID" value="TCL61458.1"/>
    <property type="molecule type" value="Genomic_DNA"/>
</dbReference>
<feature type="domain" description="Transcription regulator PadR N-terminal" evidence="1">
    <location>
        <begin position="7"/>
        <end position="81"/>
    </location>
</feature>
<dbReference type="OrthoDB" id="8595425at2"/>
<dbReference type="RefSeq" id="WP_132016265.1">
    <property type="nucleotide sequence ID" value="NZ_SLUN01000034.1"/>
</dbReference>
<dbReference type="Pfam" id="PF03551">
    <property type="entry name" value="PadR"/>
    <property type="match status" value="1"/>
</dbReference>
<dbReference type="InterPro" id="IPR005149">
    <property type="entry name" value="Tscrpt_reg_PadR_N"/>
</dbReference>
<evidence type="ECO:0000313" key="4">
    <source>
        <dbReference type="Proteomes" id="UP000295008"/>
    </source>
</evidence>
<reference evidence="3 4" key="1">
    <citation type="submission" date="2019-03" db="EMBL/GenBank/DDBJ databases">
        <title>Genomic Encyclopedia of Type Strains, Phase IV (KMG-IV): sequencing the most valuable type-strain genomes for metagenomic binning, comparative biology and taxonomic classification.</title>
        <authorList>
            <person name="Goeker M."/>
        </authorList>
    </citation>
    <scope>NUCLEOTIDE SEQUENCE [LARGE SCALE GENOMIC DNA]</scope>
    <source>
        <strain evidence="3 4">LX-B</strain>
    </source>
</reference>
<proteinExistence type="predicted"/>
<evidence type="ECO:0000313" key="3">
    <source>
        <dbReference type="EMBL" id="TCL61458.1"/>
    </source>
</evidence>
<dbReference type="PANTHER" id="PTHR43252:SF6">
    <property type="entry name" value="NEGATIVE TRANSCRIPTION REGULATOR PADR"/>
    <property type="match status" value="1"/>
</dbReference>
<name>A0A4R1R7C2_HYDET</name>
<dbReference type="InterPro" id="IPR036388">
    <property type="entry name" value="WH-like_DNA-bd_sf"/>
</dbReference>
<keyword evidence="3" id="KW-0238">DNA-binding</keyword>